<feature type="region of interest" description="Disordered" evidence="1">
    <location>
        <begin position="96"/>
        <end position="124"/>
    </location>
</feature>
<reference evidence="2 3" key="1">
    <citation type="journal article" date="2013" name="Genome Biol.">
        <title>Genome of Acanthamoeba castellanii highlights extensive lateral gene transfer and early evolution of tyrosine kinase signaling.</title>
        <authorList>
            <person name="Clarke M."/>
            <person name="Lohan A.J."/>
            <person name="Liu B."/>
            <person name="Lagkouvardos I."/>
            <person name="Roy S."/>
            <person name="Zafar N."/>
            <person name="Bertelli C."/>
            <person name="Schilde C."/>
            <person name="Kianianmomeni A."/>
            <person name="Burglin T.R."/>
            <person name="Frech C."/>
            <person name="Turcotte B."/>
            <person name="Kopec K.O."/>
            <person name="Synnott J.M."/>
            <person name="Choo C."/>
            <person name="Paponov I."/>
            <person name="Finkler A."/>
            <person name="Soon Heng Tan C."/>
            <person name="Hutchins A.P."/>
            <person name="Weinmeier T."/>
            <person name="Rattei T."/>
            <person name="Chu J.S."/>
            <person name="Gimenez G."/>
            <person name="Irimia M."/>
            <person name="Rigden D.J."/>
            <person name="Fitzpatrick D.A."/>
            <person name="Lorenzo-Morales J."/>
            <person name="Bateman A."/>
            <person name="Chiu C.H."/>
            <person name="Tang P."/>
            <person name="Hegemann P."/>
            <person name="Fromm H."/>
            <person name="Raoult D."/>
            <person name="Greub G."/>
            <person name="Miranda-Saavedra D."/>
            <person name="Chen N."/>
            <person name="Nash P."/>
            <person name="Ginger M.L."/>
            <person name="Horn M."/>
            <person name="Schaap P."/>
            <person name="Caler L."/>
            <person name="Loftus B."/>
        </authorList>
    </citation>
    <scope>NUCLEOTIDE SEQUENCE [LARGE SCALE GENOMIC DNA]</scope>
    <source>
        <strain evidence="2 3">Neff</strain>
    </source>
</reference>
<dbReference type="AlphaFoldDB" id="L8GXT4"/>
<dbReference type="Gene3D" id="3.40.1810.10">
    <property type="entry name" value="Transcription factor, MADS-box"/>
    <property type="match status" value="2"/>
</dbReference>
<evidence type="ECO:0000256" key="1">
    <source>
        <dbReference type="SAM" id="MobiDB-lite"/>
    </source>
</evidence>
<dbReference type="STRING" id="1257118.L8GXT4"/>
<keyword evidence="3" id="KW-1185">Reference proteome</keyword>
<accession>L8GXT4</accession>
<proteinExistence type="predicted"/>
<dbReference type="RefSeq" id="XP_004339386.1">
    <property type="nucleotide sequence ID" value="XM_004339338.1"/>
</dbReference>
<name>L8GXT4_ACACF</name>
<protein>
    <submittedName>
        <fullName evidence="2">Uncharacterized protein</fullName>
    </submittedName>
</protein>
<dbReference type="GO" id="GO:0003677">
    <property type="term" value="F:DNA binding"/>
    <property type="evidence" value="ECO:0007669"/>
    <property type="project" value="InterPro"/>
</dbReference>
<dbReference type="EMBL" id="KB007974">
    <property type="protein sequence ID" value="ELR17373.1"/>
    <property type="molecule type" value="Genomic_DNA"/>
</dbReference>
<dbReference type="Proteomes" id="UP000011083">
    <property type="component" value="Unassembled WGS sequence"/>
</dbReference>
<organism evidence="2 3">
    <name type="scientific">Acanthamoeba castellanii (strain ATCC 30010 / Neff)</name>
    <dbReference type="NCBI Taxonomy" id="1257118"/>
    <lineage>
        <taxon>Eukaryota</taxon>
        <taxon>Amoebozoa</taxon>
        <taxon>Discosea</taxon>
        <taxon>Longamoebia</taxon>
        <taxon>Centramoebida</taxon>
        <taxon>Acanthamoebidae</taxon>
        <taxon>Acanthamoeba</taxon>
    </lineage>
</organism>
<dbReference type="GeneID" id="14918007"/>
<dbReference type="KEGG" id="acan:ACA1_061110"/>
<dbReference type="InterPro" id="IPR036879">
    <property type="entry name" value="TF_MADSbox_sf"/>
</dbReference>
<feature type="compositionally biased region" description="Low complexity" evidence="1">
    <location>
        <begin position="96"/>
        <end position="106"/>
    </location>
</feature>
<sequence length="227" mass="24352">MDELPPPIAQSIKSVEEANSVLSELEIHLQDQADRLLKKSYLLGALTGCEVALLFSFKGQVKSYASPQLEPLITEKQAKDLFTNLLYGQKQPAAAATGDQAAAPSADSQLLKESPNGPAPTVGAPLVVDDVTEEELDAAEYLEDDSEREKAFKSRYVQLHNDCVRVSVVAHPAEGADVFLLVATPSNKIFSFTTPKLTPMIKTPIGQNMIKTFLNAKPAPAAATSSS</sequence>
<dbReference type="GO" id="GO:0046983">
    <property type="term" value="F:protein dimerization activity"/>
    <property type="evidence" value="ECO:0007669"/>
    <property type="project" value="InterPro"/>
</dbReference>
<dbReference type="VEuPathDB" id="AmoebaDB:ACA1_061110"/>
<evidence type="ECO:0000313" key="3">
    <source>
        <dbReference type="Proteomes" id="UP000011083"/>
    </source>
</evidence>
<evidence type="ECO:0000313" key="2">
    <source>
        <dbReference type="EMBL" id="ELR17373.1"/>
    </source>
</evidence>
<gene>
    <name evidence="2" type="ORF">ACA1_061110</name>
</gene>